<gene>
    <name evidence="1" type="ORF">MGG_17882</name>
</gene>
<organism evidence="1 2">
    <name type="scientific">Pyricularia oryzae (strain 70-15 / ATCC MYA-4617 / FGSC 8958)</name>
    <name type="common">Rice blast fungus</name>
    <name type="synonym">Magnaporthe oryzae</name>
    <dbReference type="NCBI Taxonomy" id="242507"/>
    <lineage>
        <taxon>Eukaryota</taxon>
        <taxon>Fungi</taxon>
        <taxon>Dikarya</taxon>
        <taxon>Ascomycota</taxon>
        <taxon>Pezizomycotina</taxon>
        <taxon>Sordariomycetes</taxon>
        <taxon>Sordariomycetidae</taxon>
        <taxon>Magnaporthales</taxon>
        <taxon>Pyriculariaceae</taxon>
        <taxon>Pyricularia</taxon>
    </lineage>
</organism>
<dbReference type="RefSeq" id="XP_003720648.1">
    <property type="nucleotide sequence ID" value="XM_003720600.1"/>
</dbReference>
<keyword evidence="2" id="KW-1185">Reference proteome</keyword>
<accession>G4NKS7</accession>
<dbReference type="VEuPathDB" id="FungiDB:MGG_17882"/>
<dbReference type="EMBL" id="CM001237">
    <property type="protein sequence ID" value="EHA45905.1"/>
    <property type="molecule type" value="Genomic_DNA"/>
</dbReference>
<name>G4NKS7_PYRO7</name>
<dbReference type="KEGG" id="mgr:MGG_17882"/>
<sequence>MVGEWIEQVTSCGLVLYWRMTKCPDGFRSGFRPNNQVMKRAFLQRSRPRIIAGIIHLPTLLSEIPLVLPPSSDLVPDHMQMPVFLLILLNSEATCYFDLVGKMSRSTVQ</sequence>
<dbReference type="HOGENOM" id="CLU_2184496_0_0_1"/>
<dbReference type="InParanoid" id="G4NKS7"/>
<reference key="2">
    <citation type="submission" date="2011-05" db="EMBL/GenBank/DDBJ databases">
        <title>The Genome Sequence of Magnaporthe oryzae 70-15.</title>
        <authorList>
            <consortium name="The Broad Institute Genome Sequencing Platform"/>
            <person name="Ma L.-J."/>
            <person name="Dead R."/>
            <person name="Young S.K."/>
            <person name="Zeng Q."/>
            <person name="Gargeya S."/>
            <person name="Fitzgerald M."/>
            <person name="Haas B."/>
            <person name="Abouelleil A."/>
            <person name="Alvarado L."/>
            <person name="Arachchi H.M."/>
            <person name="Berlin A."/>
            <person name="Brown A."/>
            <person name="Chapman S.B."/>
            <person name="Chen Z."/>
            <person name="Dunbar C."/>
            <person name="Freedman E."/>
            <person name="Gearin G."/>
            <person name="Gellesch M."/>
            <person name="Goldberg J."/>
            <person name="Griggs A."/>
            <person name="Gujja S."/>
            <person name="Heiman D."/>
            <person name="Howarth C."/>
            <person name="Larson L."/>
            <person name="Lui A."/>
            <person name="MacDonald P.J.P."/>
            <person name="Mehta T."/>
            <person name="Montmayeur A."/>
            <person name="Murphy C."/>
            <person name="Neiman D."/>
            <person name="Pearson M."/>
            <person name="Priest M."/>
            <person name="Roberts A."/>
            <person name="Saif S."/>
            <person name="Shea T."/>
            <person name="Shenoy N."/>
            <person name="Sisk P."/>
            <person name="Stolte C."/>
            <person name="Sykes S."/>
            <person name="Yandava C."/>
            <person name="Wortman J."/>
            <person name="Nusbaum C."/>
            <person name="Birren B."/>
        </authorList>
    </citation>
    <scope>NUCLEOTIDE SEQUENCE</scope>
    <source>
        <strain>70-15</strain>
    </source>
</reference>
<reference evidence="1 2" key="1">
    <citation type="journal article" date="2005" name="Nature">
        <title>The genome sequence of the rice blast fungus Magnaporthe grisea.</title>
        <authorList>
            <person name="Dean R.A."/>
            <person name="Talbot N.J."/>
            <person name="Ebbole D.J."/>
            <person name="Farman M.L."/>
            <person name="Mitchell T.K."/>
            <person name="Orbach M.J."/>
            <person name="Thon M."/>
            <person name="Kulkarni R."/>
            <person name="Xu J.R."/>
            <person name="Pan H."/>
            <person name="Read N.D."/>
            <person name="Lee Y.H."/>
            <person name="Carbone I."/>
            <person name="Brown D."/>
            <person name="Oh Y.Y."/>
            <person name="Donofrio N."/>
            <person name="Jeong J.S."/>
            <person name="Soanes D.M."/>
            <person name="Djonovic S."/>
            <person name="Kolomiets E."/>
            <person name="Rehmeyer C."/>
            <person name="Li W."/>
            <person name="Harding M."/>
            <person name="Kim S."/>
            <person name="Lebrun M.H."/>
            <person name="Bohnert H."/>
            <person name="Coughlan S."/>
            <person name="Butler J."/>
            <person name="Calvo S."/>
            <person name="Ma L.J."/>
            <person name="Nicol R."/>
            <person name="Purcell S."/>
            <person name="Nusbaum C."/>
            <person name="Galagan J.E."/>
            <person name="Birren B.W."/>
        </authorList>
    </citation>
    <scope>NUCLEOTIDE SEQUENCE [LARGE SCALE GENOMIC DNA]</scope>
    <source>
        <strain evidence="2">70-15 / ATCC MYA-4617 / FGSC 8958</strain>
    </source>
</reference>
<dbReference type="Proteomes" id="UP000009058">
    <property type="component" value="Chromosome 7"/>
</dbReference>
<dbReference type="AlphaFoldDB" id="G4NKS7"/>
<proteinExistence type="predicted"/>
<evidence type="ECO:0000313" key="2">
    <source>
        <dbReference type="Proteomes" id="UP000009058"/>
    </source>
</evidence>
<dbReference type="GeneID" id="12984746"/>
<protein>
    <submittedName>
        <fullName evidence="1">Uncharacterized protein</fullName>
    </submittedName>
</protein>
<evidence type="ECO:0000313" key="1">
    <source>
        <dbReference type="EMBL" id="EHA45905.1"/>
    </source>
</evidence>